<keyword evidence="2" id="KW-1185">Reference proteome</keyword>
<sequence length="79" mass="8404">MQLILHYTSEDHTLTSLSQTSSHIGVDGAMATTWASTLSTTTLWSAGTNGWIAGWLVGIWVGEVEIRVVDDLSNGVDAA</sequence>
<protein>
    <submittedName>
        <fullName evidence="1">Uncharacterized protein</fullName>
    </submittedName>
</protein>
<organism evidence="1 2">
    <name type="scientific">Septoria linicola</name>
    <dbReference type="NCBI Taxonomy" id="215465"/>
    <lineage>
        <taxon>Eukaryota</taxon>
        <taxon>Fungi</taxon>
        <taxon>Dikarya</taxon>
        <taxon>Ascomycota</taxon>
        <taxon>Pezizomycotina</taxon>
        <taxon>Dothideomycetes</taxon>
        <taxon>Dothideomycetidae</taxon>
        <taxon>Mycosphaerellales</taxon>
        <taxon>Mycosphaerellaceae</taxon>
        <taxon>Septoria</taxon>
    </lineage>
</organism>
<proteinExistence type="predicted"/>
<accession>A0A9Q9EH73</accession>
<evidence type="ECO:0000313" key="2">
    <source>
        <dbReference type="Proteomes" id="UP001056384"/>
    </source>
</evidence>
<reference evidence="1" key="1">
    <citation type="submission" date="2022-06" db="EMBL/GenBank/DDBJ databases">
        <title>Complete genome sequences of two strains of the flax pathogen Septoria linicola.</title>
        <authorList>
            <person name="Lapalu N."/>
            <person name="Simon A."/>
            <person name="Demenou B."/>
            <person name="Paumier D."/>
            <person name="Guillot M.-P."/>
            <person name="Gout L."/>
            <person name="Valade R."/>
        </authorList>
    </citation>
    <scope>NUCLEOTIDE SEQUENCE</scope>
    <source>
        <strain evidence="1">SE15195</strain>
    </source>
</reference>
<dbReference type="Proteomes" id="UP001056384">
    <property type="component" value="Chromosome 3"/>
</dbReference>
<dbReference type="AlphaFoldDB" id="A0A9Q9EH73"/>
<name>A0A9Q9EH73_9PEZI</name>
<dbReference type="EMBL" id="CP099420">
    <property type="protein sequence ID" value="USW51526.1"/>
    <property type="molecule type" value="Genomic_DNA"/>
</dbReference>
<evidence type="ECO:0000313" key="1">
    <source>
        <dbReference type="EMBL" id="USW51526.1"/>
    </source>
</evidence>
<gene>
    <name evidence="1" type="ORF">Slin15195_G048450</name>
</gene>